<name>A0ACB7TKN2_HYAAI</name>
<reference evidence="1" key="1">
    <citation type="submission" date="2020-05" db="EMBL/GenBank/DDBJ databases">
        <title>Large-scale comparative analyses of tick genomes elucidate their genetic diversity and vector capacities.</title>
        <authorList>
            <person name="Jia N."/>
            <person name="Wang J."/>
            <person name="Shi W."/>
            <person name="Du L."/>
            <person name="Sun Y."/>
            <person name="Zhan W."/>
            <person name="Jiang J."/>
            <person name="Wang Q."/>
            <person name="Zhang B."/>
            <person name="Ji P."/>
            <person name="Sakyi L.B."/>
            <person name="Cui X."/>
            <person name="Yuan T."/>
            <person name="Jiang B."/>
            <person name="Yang W."/>
            <person name="Lam T.T.-Y."/>
            <person name="Chang Q."/>
            <person name="Ding S."/>
            <person name="Wang X."/>
            <person name="Zhu J."/>
            <person name="Ruan X."/>
            <person name="Zhao L."/>
            <person name="Wei J."/>
            <person name="Que T."/>
            <person name="Du C."/>
            <person name="Cheng J."/>
            <person name="Dai P."/>
            <person name="Han X."/>
            <person name="Huang E."/>
            <person name="Gao Y."/>
            <person name="Liu J."/>
            <person name="Shao H."/>
            <person name="Ye R."/>
            <person name="Li L."/>
            <person name="Wei W."/>
            <person name="Wang X."/>
            <person name="Wang C."/>
            <person name="Yang T."/>
            <person name="Huo Q."/>
            <person name="Li W."/>
            <person name="Guo W."/>
            <person name="Chen H."/>
            <person name="Zhou L."/>
            <person name="Ni X."/>
            <person name="Tian J."/>
            <person name="Zhou Y."/>
            <person name="Sheng Y."/>
            <person name="Liu T."/>
            <person name="Pan Y."/>
            <person name="Xia L."/>
            <person name="Li J."/>
            <person name="Zhao F."/>
            <person name="Cao W."/>
        </authorList>
    </citation>
    <scope>NUCLEOTIDE SEQUENCE</scope>
    <source>
        <strain evidence="1">Hyas-2018</strain>
    </source>
</reference>
<comment type="caution">
    <text evidence="1">The sequence shown here is derived from an EMBL/GenBank/DDBJ whole genome shotgun (WGS) entry which is preliminary data.</text>
</comment>
<proteinExistence type="predicted"/>
<evidence type="ECO:0000313" key="1">
    <source>
        <dbReference type="EMBL" id="KAH6945414.1"/>
    </source>
</evidence>
<sequence>MSLEEHQVLRFPEPYNYKQVLHSSTLLQILVELRPRGASRSRNTSRRAATTAIPYTHVVSHCLKKTAGKAVAHVVFPAPNKLGAWCEKVNRTETKRDVCRKKQAQQFTGCAVGDVCEISLSCGINCMGLNEHPQEHKRSLDVARSGNLVIHVATRG</sequence>
<keyword evidence="2" id="KW-1185">Reference proteome</keyword>
<organism evidence="1 2">
    <name type="scientific">Hyalomma asiaticum</name>
    <name type="common">Tick</name>
    <dbReference type="NCBI Taxonomy" id="266040"/>
    <lineage>
        <taxon>Eukaryota</taxon>
        <taxon>Metazoa</taxon>
        <taxon>Ecdysozoa</taxon>
        <taxon>Arthropoda</taxon>
        <taxon>Chelicerata</taxon>
        <taxon>Arachnida</taxon>
        <taxon>Acari</taxon>
        <taxon>Parasitiformes</taxon>
        <taxon>Ixodida</taxon>
        <taxon>Ixodoidea</taxon>
        <taxon>Ixodidae</taxon>
        <taxon>Hyalomminae</taxon>
        <taxon>Hyalomma</taxon>
    </lineage>
</organism>
<gene>
    <name evidence="1" type="ORF">HPB50_008371</name>
</gene>
<evidence type="ECO:0000313" key="2">
    <source>
        <dbReference type="Proteomes" id="UP000821845"/>
    </source>
</evidence>
<protein>
    <submittedName>
        <fullName evidence="1">Uncharacterized protein</fullName>
    </submittedName>
</protein>
<dbReference type="Proteomes" id="UP000821845">
    <property type="component" value="Chromosome 1"/>
</dbReference>
<accession>A0ACB7TKN2</accession>
<dbReference type="EMBL" id="CM023481">
    <property type="protein sequence ID" value="KAH6945414.1"/>
    <property type="molecule type" value="Genomic_DNA"/>
</dbReference>